<dbReference type="SUPFAM" id="SSF53335">
    <property type="entry name" value="S-adenosyl-L-methionine-dependent methyltransferases"/>
    <property type="match status" value="1"/>
</dbReference>
<dbReference type="RefSeq" id="WP_078194938.1">
    <property type="nucleotide sequence ID" value="NZ_CP017757.2"/>
</dbReference>
<dbReference type="InterPro" id="IPR029063">
    <property type="entry name" value="SAM-dependent_MTases_sf"/>
</dbReference>
<dbReference type="PANTHER" id="PTHR42933">
    <property type="entry name" value="SLR6095 PROTEIN"/>
    <property type="match status" value="1"/>
</dbReference>
<proteinExistence type="inferred from homology"/>
<keyword evidence="6" id="KW-0680">Restriction system</keyword>
<evidence type="ECO:0000256" key="7">
    <source>
        <dbReference type="ARBA" id="ARBA00047942"/>
    </source>
</evidence>
<keyword evidence="3" id="KW-0489">Methyltransferase</keyword>
<evidence type="ECO:0000256" key="1">
    <source>
        <dbReference type="ARBA" id="ARBA00006594"/>
    </source>
</evidence>
<evidence type="ECO:0000256" key="6">
    <source>
        <dbReference type="ARBA" id="ARBA00022747"/>
    </source>
</evidence>
<organism evidence="9 10">
    <name type="scientific">Cupriavidus necator</name>
    <name type="common">Alcaligenes eutrophus</name>
    <name type="synonym">Ralstonia eutropha</name>
    <dbReference type="NCBI Taxonomy" id="106590"/>
    <lineage>
        <taxon>Bacteria</taxon>
        <taxon>Pseudomonadati</taxon>
        <taxon>Pseudomonadota</taxon>
        <taxon>Betaproteobacteria</taxon>
        <taxon>Burkholderiales</taxon>
        <taxon>Burkholderiaceae</taxon>
        <taxon>Cupriavidus</taxon>
    </lineage>
</organism>
<dbReference type="GO" id="GO:0009307">
    <property type="term" value="P:DNA restriction-modification system"/>
    <property type="evidence" value="ECO:0007669"/>
    <property type="project" value="UniProtKB-KW"/>
</dbReference>
<accession>A0A1U9UJB9</accession>
<dbReference type="GO" id="GO:0032259">
    <property type="term" value="P:methylation"/>
    <property type="evidence" value="ECO:0007669"/>
    <property type="project" value="UniProtKB-KW"/>
</dbReference>
<evidence type="ECO:0000256" key="3">
    <source>
        <dbReference type="ARBA" id="ARBA00022603"/>
    </source>
</evidence>
<dbReference type="GO" id="GO:0009007">
    <property type="term" value="F:site-specific DNA-methyltransferase (adenine-specific) activity"/>
    <property type="evidence" value="ECO:0007669"/>
    <property type="project" value="UniProtKB-EC"/>
</dbReference>
<dbReference type="Proteomes" id="UP000189627">
    <property type="component" value="Chromosome 1"/>
</dbReference>
<dbReference type="OrthoDB" id="9784823at2"/>
<dbReference type="EMBL" id="CP017757">
    <property type="protein sequence ID" value="AQV92527.1"/>
    <property type="molecule type" value="Genomic_DNA"/>
</dbReference>
<dbReference type="Gene3D" id="3.40.50.150">
    <property type="entry name" value="Vaccinia Virus protein VP39"/>
    <property type="match status" value="1"/>
</dbReference>
<sequence length="600" mass="66748">MPELAPHDSANLDAFLKCIKPWELAYAAATLSFIALKEPSGLAVVHGHLLLPNGWVPREDTIVETNSLVAGCFRLDAASLTVDGVLRGLCESGLDTSFGRLYVPTEHEGKVSTYFNPWKTGTQDGEARTLAFALNGKRHPLGHMEVVHMAELRASVTPYASLDELAVAINGLPLRRDVSVVDITAANCVQLDGRRRVKGTTANPAVLLASNLEREKVGLGLSIHSRGKAAQRYRYDGDALHWSEGENGIWTGELEVTVEEGSAVQCFASYGGSPLFTGDAGGGESEIRRHILELDYLDCIVALPTDMFYNTNIATYLWFMTNRKPPARKGKVLLIDASGMSVLMNKNLGKKRRKLTDDCVERISGSYAAFKTMDWRDDATGRSLKAKVLDRKHFFYRKITIERPLRMRFRATPEGIALLRTDKAYTKLPEEQISLLAAALNEMDPSAIFVDAESFRAALKDAAKTAAENKGLDGKKAKLAAKPLELARKYLGTKDKNAEPTTNERGEILPDSELRDAEYVPFDEDIDAYFDREVTPHWLDAWINRDVKDEKDELTGIVGTEINFNREFYVYKPPRSREAIKADIESMENRFMELLRGVSK</sequence>
<dbReference type="InterPro" id="IPR003356">
    <property type="entry name" value="DNA_methylase_A-5"/>
</dbReference>
<protein>
    <recommendedName>
        <fullName evidence="2">site-specific DNA-methyltransferase (adenine-specific)</fullName>
        <ecNumber evidence="2">2.1.1.72</ecNumber>
    </recommendedName>
</protein>
<dbReference type="PANTHER" id="PTHR42933:SF3">
    <property type="entry name" value="TYPE I RESTRICTION ENZYME MJAVIII METHYLASE SUBUNIT"/>
    <property type="match status" value="1"/>
</dbReference>
<dbReference type="InterPro" id="IPR051537">
    <property type="entry name" value="DNA_Adenine_Mtase"/>
</dbReference>
<name>A0A1U9UJB9_CUPNE</name>
<dbReference type="GO" id="GO:0003677">
    <property type="term" value="F:DNA binding"/>
    <property type="evidence" value="ECO:0007669"/>
    <property type="project" value="InterPro"/>
</dbReference>
<evidence type="ECO:0000313" key="9">
    <source>
        <dbReference type="EMBL" id="AQV92527.1"/>
    </source>
</evidence>
<evidence type="ECO:0000313" key="10">
    <source>
        <dbReference type="Proteomes" id="UP000189627"/>
    </source>
</evidence>
<keyword evidence="5" id="KW-0949">S-adenosyl-L-methionine</keyword>
<feature type="domain" description="DNA methylase adenine-specific" evidence="8">
    <location>
        <begin position="281"/>
        <end position="373"/>
    </location>
</feature>
<dbReference type="EC" id="2.1.1.72" evidence="2"/>
<keyword evidence="4" id="KW-0808">Transferase</keyword>
<gene>
    <name evidence="9" type="ORF">BJN34_01275</name>
</gene>
<reference evidence="10" key="1">
    <citation type="submission" date="2017-02" db="EMBL/GenBank/DDBJ databases">
        <title>Complete genome sequence of Cupriavidus necator strain NH9, a 3-chlorobenzoate degrader.</title>
        <authorList>
            <person name="Moriuchi R."/>
            <person name="Dohra H."/>
            <person name="Ogawa N."/>
        </authorList>
    </citation>
    <scope>NUCLEOTIDE SEQUENCE [LARGE SCALE GENOMIC DNA]</scope>
    <source>
        <strain evidence="10">NH9</strain>
    </source>
</reference>
<dbReference type="AlphaFoldDB" id="A0A1U9UJB9"/>
<evidence type="ECO:0000259" key="8">
    <source>
        <dbReference type="Pfam" id="PF02384"/>
    </source>
</evidence>
<comment type="similarity">
    <text evidence="1">Belongs to the N(4)/N(6)-methyltransferase family.</text>
</comment>
<evidence type="ECO:0000256" key="4">
    <source>
        <dbReference type="ARBA" id="ARBA00022679"/>
    </source>
</evidence>
<dbReference type="REBASE" id="271854">
    <property type="entry name" value="M.CneNH9ORF1275P"/>
</dbReference>
<dbReference type="Pfam" id="PF02384">
    <property type="entry name" value="N6_Mtase"/>
    <property type="match status" value="1"/>
</dbReference>
<evidence type="ECO:0000256" key="5">
    <source>
        <dbReference type="ARBA" id="ARBA00022691"/>
    </source>
</evidence>
<dbReference type="GO" id="GO:0008170">
    <property type="term" value="F:N-methyltransferase activity"/>
    <property type="evidence" value="ECO:0007669"/>
    <property type="project" value="InterPro"/>
</dbReference>
<dbReference type="KEGG" id="cuh:BJN34_01275"/>
<comment type="catalytic activity">
    <reaction evidence="7">
        <text>a 2'-deoxyadenosine in DNA + S-adenosyl-L-methionine = an N(6)-methyl-2'-deoxyadenosine in DNA + S-adenosyl-L-homocysteine + H(+)</text>
        <dbReference type="Rhea" id="RHEA:15197"/>
        <dbReference type="Rhea" id="RHEA-COMP:12418"/>
        <dbReference type="Rhea" id="RHEA-COMP:12419"/>
        <dbReference type="ChEBI" id="CHEBI:15378"/>
        <dbReference type="ChEBI" id="CHEBI:57856"/>
        <dbReference type="ChEBI" id="CHEBI:59789"/>
        <dbReference type="ChEBI" id="CHEBI:90615"/>
        <dbReference type="ChEBI" id="CHEBI:90616"/>
        <dbReference type="EC" id="2.1.1.72"/>
    </reaction>
</comment>
<evidence type="ECO:0000256" key="2">
    <source>
        <dbReference type="ARBA" id="ARBA00011900"/>
    </source>
</evidence>